<dbReference type="GO" id="GO:0016787">
    <property type="term" value="F:hydrolase activity"/>
    <property type="evidence" value="ECO:0007669"/>
    <property type="project" value="UniProtKB-KW"/>
</dbReference>
<evidence type="ECO:0000313" key="4">
    <source>
        <dbReference type="Proteomes" id="UP000441029"/>
    </source>
</evidence>
<proteinExistence type="predicted"/>
<dbReference type="Proteomes" id="UP000258798">
    <property type="component" value="Unassembled WGS sequence"/>
</dbReference>
<dbReference type="PANTHER" id="PTHR22925">
    <property type="entry name" value="GLYCOSYL HYDROLASE 43 FAMILY MEMBER"/>
    <property type="match status" value="1"/>
</dbReference>
<reference evidence="2 3" key="1">
    <citation type="submission" date="2018-08" db="EMBL/GenBank/DDBJ databases">
        <authorList>
            <consortium name="Pathogen Informatics"/>
        </authorList>
    </citation>
    <scope>NUCLEOTIDE SEQUENCE [LARGE SCALE GENOMIC DNA]</scope>
    <source>
        <strain evidence="2 3">EuSCAPE_TR125</strain>
    </source>
</reference>
<reference evidence="1 4" key="2">
    <citation type="submission" date="2019-11" db="EMBL/GenBank/DDBJ databases">
        <title>Molecular typing, antibiotic resistance determination and virulence profiling for 36 multidrug-resistant clinical Klebsiella pneumoniae isolates using second- and third-generation sequencing.</title>
        <authorList>
            <person name="Shelenkov A."/>
            <person name="Mikhaylova Y."/>
            <person name="Yanushevich Y."/>
            <person name="Samoilov A."/>
            <person name="Petrova L."/>
            <person name="Fomina V."/>
            <person name="Gusarov V."/>
            <person name="Zamyatin M."/>
            <person name="Shagin D."/>
        </authorList>
    </citation>
    <scope>NUCLEOTIDE SEQUENCE [LARGE SCALE GENOMIC DNA]</scope>
    <source>
        <strain evidence="1 4">CriePir226</strain>
    </source>
</reference>
<evidence type="ECO:0000313" key="1">
    <source>
        <dbReference type="EMBL" id="MRJ96748.1"/>
    </source>
</evidence>
<keyword evidence="1" id="KW-0378">Hydrolase</keyword>
<dbReference type="InterPro" id="IPR023296">
    <property type="entry name" value="Glyco_hydro_beta-prop_sf"/>
</dbReference>
<sequence length="351" mass="41023">MKYFFGFLFVPFFVYPSLNKISINDINSHSGSIIVVNDKYYLFGEYRVNNDGKTRTPNNQKITLYSSTDLIHWSKENDPIDLTKDPNDFEVERPKILFDKNGSIYSLYFHVQPHRKFSQGVGLLGIATSKDITGPYRVIGYYQIATGKKASTTQYSYEVDDGWKRKADGFYHDSIKLGQELRDFYAFDLYGDTYVVYSAEEGYSVQLAKIDLKNSFAINTFHRLLVGERHEAPIYFSGFNKHYFVFSDISGYRPSESKLYSFDIKNKKLNYISPFARGNQMDVKTTFQSQPAFVFKCINTGKLIYVADKWLYKDKLKYIWKSKYVWAEIKWDSNKIPYIDKTSFKKNNICE</sequence>
<dbReference type="EMBL" id="WJVL01000008">
    <property type="protein sequence ID" value="MRJ96748.1"/>
    <property type="molecule type" value="Genomic_DNA"/>
</dbReference>
<name>A0AAX2NK94_KLEPN</name>
<dbReference type="PANTHER" id="PTHR22925:SF3">
    <property type="entry name" value="GLYCOSYL HYDROLASE FAMILY PROTEIN 43"/>
    <property type="match status" value="1"/>
</dbReference>
<dbReference type="Proteomes" id="UP000441029">
    <property type="component" value="Unassembled WGS sequence"/>
</dbReference>
<protein>
    <submittedName>
        <fullName evidence="2">Beta-xylosidase</fullName>
    </submittedName>
    <submittedName>
        <fullName evidence="1">Glycoside hydrolase family 43</fullName>
    </submittedName>
</protein>
<dbReference type="SUPFAM" id="SSF75005">
    <property type="entry name" value="Arabinanase/levansucrase/invertase"/>
    <property type="match status" value="1"/>
</dbReference>
<organism evidence="2 3">
    <name type="scientific">Klebsiella pneumoniae</name>
    <dbReference type="NCBI Taxonomy" id="573"/>
    <lineage>
        <taxon>Bacteria</taxon>
        <taxon>Pseudomonadati</taxon>
        <taxon>Pseudomonadota</taxon>
        <taxon>Gammaproteobacteria</taxon>
        <taxon>Enterobacterales</taxon>
        <taxon>Enterobacteriaceae</taxon>
        <taxon>Klebsiella/Raoultella group</taxon>
        <taxon>Klebsiella</taxon>
        <taxon>Klebsiella pneumoniae complex</taxon>
    </lineage>
</organism>
<dbReference type="CDD" id="cd18825">
    <property type="entry name" value="GH43_CtGH43-like"/>
    <property type="match status" value="1"/>
</dbReference>
<accession>A0AAX2NK94</accession>
<dbReference type="RefSeq" id="WP_032417333.1">
    <property type="nucleotide sequence ID" value="NZ_ABLUVU020000005.1"/>
</dbReference>
<dbReference type="EMBL" id="UJRG01000024">
    <property type="protein sequence ID" value="SWT22045.1"/>
    <property type="molecule type" value="Genomic_DNA"/>
</dbReference>
<evidence type="ECO:0000313" key="2">
    <source>
        <dbReference type="EMBL" id="SWT22045.1"/>
    </source>
</evidence>
<evidence type="ECO:0000313" key="3">
    <source>
        <dbReference type="Proteomes" id="UP000258798"/>
    </source>
</evidence>
<dbReference type="AlphaFoldDB" id="A0AAX2NK94"/>
<gene>
    <name evidence="1" type="ORF">GJJ01_12365</name>
    <name evidence="2" type="ORF">SAMEA3729652_04765</name>
</gene>
<comment type="caution">
    <text evidence="2">The sequence shown here is derived from an EMBL/GenBank/DDBJ whole genome shotgun (WGS) entry which is preliminary data.</text>
</comment>
<dbReference type="Gene3D" id="2.115.10.20">
    <property type="entry name" value="Glycosyl hydrolase domain, family 43"/>
    <property type="match status" value="1"/>
</dbReference>